<evidence type="ECO:0008006" key="4">
    <source>
        <dbReference type="Google" id="ProtNLM"/>
    </source>
</evidence>
<feature type="transmembrane region" description="Helical" evidence="1">
    <location>
        <begin position="36"/>
        <end position="55"/>
    </location>
</feature>
<dbReference type="Proteomes" id="UP000034368">
    <property type="component" value="Unassembled WGS sequence"/>
</dbReference>
<keyword evidence="1" id="KW-1133">Transmembrane helix</keyword>
<reference evidence="2 3" key="1">
    <citation type="journal article" date="2015" name="Nature">
        <title>rRNA introns, odd ribosomes, and small enigmatic genomes across a large radiation of phyla.</title>
        <authorList>
            <person name="Brown C.T."/>
            <person name="Hug L.A."/>
            <person name="Thomas B.C."/>
            <person name="Sharon I."/>
            <person name="Castelle C.J."/>
            <person name="Singh A."/>
            <person name="Wilkins M.J."/>
            <person name="Williams K.H."/>
            <person name="Banfield J.F."/>
        </authorList>
    </citation>
    <scope>NUCLEOTIDE SEQUENCE [LARGE SCALE GENOMIC DNA]</scope>
</reference>
<feature type="transmembrane region" description="Helical" evidence="1">
    <location>
        <begin position="67"/>
        <end position="88"/>
    </location>
</feature>
<protein>
    <recommendedName>
        <fullName evidence="4">VanZ-like domain-containing protein</fullName>
    </recommendedName>
</protein>
<accession>A0A0G1L2C4</accession>
<feature type="transmembrane region" description="Helical" evidence="1">
    <location>
        <begin position="94"/>
        <end position="118"/>
    </location>
</feature>
<evidence type="ECO:0000313" key="2">
    <source>
        <dbReference type="EMBL" id="KKT90121.1"/>
    </source>
</evidence>
<name>A0A0G1L2C4_9BACT</name>
<evidence type="ECO:0000313" key="3">
    <source>
        <dbReference type="Proteomes" id="UP000034368"/>
    </source>
</evidence>
<proteinExistence type="predicted"/>
<evidence type="ECO:0000256" key="1">
    <source>
        <dbReference type="SAM" id="Phobius"/>
    </source>
</evidence>
<dbReference type="InterPro" id="IPR014509">
    <property type="entry name" value="YjdF-like"/>
</dbReference>
<keyword evidence="1" id="KW-0812">Transmembrane</keyword>
<sequence length="194" mass="21884">MRFLLRVLIQVGLIIGGFAILSIDPSRLPWYYRPKLMASLAFFFVLIIELPSKIFSPSPERDKFQDAIAFSLAASSVGTLGAWSKSVWFVPYDIFVHFIIPFLMFVSALNLFSTVYAWPKKKTGVILFVVIAVIGIIWEYIEYWLYARYGVGYFGKLFDWDSITDIAANTAGLLAGAAFAAYRTKIAKIIQGRP</sequence>
<comment type="caution">
    <text evidence="2">The sequence shown here is derived from an EMBL/GenBank/DDBJ whole genome shotgun (WGS) entry which is preliminary data.</text>
</comment>
<feature type="transmembrane region" description="Helical" evidence="1">
    <location>
        <begin position="166"/>
        <end position="184"/>
    </location>
</feature>
<organism evidence="2 3">
    <name type="scientific">Candidatus Yanofskybacteria bacterium GW2011_GWB1_45_11</name>
    <dbReference type="NCBI Taxonomy" id="1619026"/>
    <lineage>
        <taxon>Bacteria</taxon>
        <taxon>Candidatus Yanofskyibacteriota</taxon>
    </lineage>
</organism>
<dbReference type="Pfam" id="PF09997">
    <property type="entry name" value="DUF2238"/>
    <property type="match status" value="1"/>
</dbReference>
<dbReference type="AlphaFoldDB" id="A0A0G1L2C4"/>
<gene>
    <name evidence="2" type="ORF">UW90_C0006G0021</name>
</gene>
<keyword evidence="1" id="KW-0472">Membrane</keyword>
<feature type="transmembrane region" description="Helical" evidence="1">
    <location>
        <begin position="125"/>
        <end position="146"/>
    </location>
</feature>
<feature type="transmembrane region" description="Helical" evidence="1">
    <location>
        <begin position="7"/>
        <end position="24"/>
    </location>
</feature>
<dbReference type="EMBL" id="LCKD01000006">
    <property type="protein sequence ID" value="KKT90121.1"/>
    <property type="molecule type" value="Genomic_DNA"/>
</dbReference>